<keyword evidence="6 10" id="KW-0547">Nucleotide-binding</keyword>
<evidence type="ECO:0000256" key="7">
    <source>
        <dbReference type="ARBA" id="ARBA00022801"/>
    </source>
</evidence>
<dbReference type="SUPFAM" id="SSF101386">
    <property type="entry name" value="all-alpha NTP pyrophosphatases"/>
    <property type="match status" value="1"/>
</dbReference>
<keyword evidence="5 10" id="KW-0028">Amino-acid biosynthesis</keyword>
<evidence type="ECO:0000256" key="6">
    <source>
        <dbReference type="ARBA" id="ARBA00022741"/>
    </source>
</evidence>
<dbReference type="Gene3D" id="1.10.287.1080">
    <property type="entry name" value="MazG-like"/>
    <property type="match status" value="1"/>
</dbReference>
<comment type="pathway">
    <text evidence="3 10">Amino-acid biosynthesis; L-histidine biosynthesis; L-histidine from 5-phospho-alpha-D-ribose 1-diphosphate: step 2/9.</text>
</comment>
<keyword evidence="4 10" id="KW-0963">Cytoplasm</keyword>
<proteinExistence type="inferred from homology"/>
<dbReference type="GO" id="GO:0004636">
    <property type="term" value="F:phosphoribosyl-ATP diphosphatase activity"/>
    <property type="evidence" value="ECO:0007669"/>
    <property type="project" value="UniProtKB-EC"/>
</dbReference>
<dbReference type="HAMAP" id="MF_01020">
    <property type="entry name" value="HisE"/>
    <property type="match status" value="1"/>
</dbReference>
<comment type="catalytic activity">
    <reaction evidence="1 10">
        <text>1-(5-phospho-beta-D-ribosyl)-ATP + H2O = 1-(5-phospho-beta-D-ribosyl)-5'-AMP + diphosphate + H(+)</text>
        <dbReference type="Rhea" id="RHEA:22828"/>
        <dbReference type="ChEBI" id="CHEBI:15377"/>
        <dbReference type="ChEBI" id="CHEBI:15378"/>
        <dbReference type="ChEBI" id="CHEBI:33019"/>
        <dbReference type="ChEBI" id="CHEBI:59457"/>
        <dbReference type="ChEBI" id="CHEBI:73183"/>
        <dbReference type="EC" id="3.6.1.31"/>
    </reaction>
</comment>
<evidence type="ECO:0000256" key="5">
    <source>
        <dbReference type="ARBA" id="ARBA00022605"/>
    </source>
</evidence>
<dbReference type="PANTHER" id="PTHR42945:SF9">
    <property type="entry name" value="HISTIDINE BIOSYNTHESIS BIFUNCTIONAL PROTEIN HISIE"/>
    <property type="match status" value="1"/>
</dbReference>
<dbReference type="RefSeq" id="WP_309654370.1">
    <property type="nucleotide sequence ID" value="NZ_JARWAN010000001.1"/>
</dbReference>
<gene>
    <name evidence="10" type="primary">hisE</name>
    <name evidence="11" type="ORF">QC823_00340</name>
</gene>
<evidence type="ECO:0000313" key="11">
    <source>
        <dbReference type="EMBL" id="MDR5897447.1"/>
    </source>
</evidence>
<dbReference type="PANTHER" id="PTHR42945">
    <property type="entry name" value="HISTIDINE BIOSYNTHESIS BIFUNCTIONAL PROTEIN"/>
    <property type="match status" value="1"/>
</dbReference>
<evidence type="ECO:0000256" key="4">
    <source>
        <dbReference type="ARBA" id="ARBA00022490"/>
    </source>
</evidence>
<dbReference type="InterPro" id="IPR008179">
    <property type="entry name" value="HisE"/>
</dbReference>
<dbReference type="CDD" id="cd11534">
    <property type="entry name" value="NTP-PPase_HisIE_like"/>
    <property type="match status" value="1"/>
</dbReference>
<comment type="subcellular location">
    <subcellularLocation>
        <location evidence="2 10">Cytoplasm</location>
    </subcellularLocation>
</comment>
<name>A0ABU1H1A7_9GAMM</name>
<dbReference type="Pfam" id="PF01503">
    <property type="entry name" value="PRA-PH"/>
    <property type="match status" value="1"/>
</dbReference>
<protein>
    <recommendedName>
        <fullName evidence="10">Phosphoribosyl-ATP pyrophosphatase</fullName>
        <shortName evidence="10">PRA-PH</shortName>
        <ecNumber evidence="10">3.6.1.31</ecNumber>
    </recommendedName>
</protein>
<keyword evidence="8 10" id="KW-0067">ATP-binding</keyword>
<evidence type="ECO:0000256" key="10">
    <source>
        <dbReference type="HAMAP-Rule" id="MF_01020"/>
    </source>
</evidence>
<dbReference type="NCBIfam" id="TIGR03188">
    <property type="entry name" value="histidine_hisI"/>
    <property type="match status" value="1"/>
</dbReference>
<dbReference type="InterPro" id="IPR021130">
    <property type="entry name" value="PRib-ATP_PPHydrolase-like"/>
</dbReference>
<comment type="caution">
    <text evidence="11">The sequence shown here is derived from an EMBL/GenBank/DDBJ whole genome shotgun (WGS) entry which is preliminary data.</text>
</comment>
<evidence type="ECO:0000313" key="12">
    <source>
        <dbReference type="Proteomes" id="UP001254564"/>
    </source>
</evidence>
<comment type="similarity">
    <text evidence="10">Belongs to the PRA-PH family.</text>
</comment>
<keyword evidence="7 10" id="KW-0378">Hydrolase</keyword>
<evidence type="ECO:0000256" key="2">
    <source>
        <dbReference type="ARBA" id="ARBA00004496"/>
    </source>
</evidence>
<evidence type="ECO:0000256" key="1">
    <source>
        <dbReference type="ARBA" id="ARBA00001460"/>
    </source>
</evidence>
<reference evidence="11 12" key="1">
    <citation type="submission" date="2023-04" db="EMBL/GenBank/DDBJ databases">
        <title>A long-awaited taxogenomic arrangement of the family Halomonadaceae.</title>
        <authorList>
            <person name="De La Haba R."/>
            <person name="Chuvochina M."/>
            <person name="Wittouck S."/>
            <person name="Arahal D.R."/>
            <person name="Sanchez-Porro C."/>
            <person name="Hugenholtz P."/>
            <person name="Ventosa A."/>
        </authorList>
    </citation>
    <scope>NUCLEOTIDE SEQUENCE [LARGE SCALE GENOMIC DNA]</scope>
    <source>
        <strain evidence="11 12">DSM 21020</strain>
    </source>
</reference>
<organism evidence="11 12">
    <name type="scientific">Vreelandella vilamensis</name>
    <dbReference type="NCBI Taxonomy" id="531309"/>
    <lineage>
        <taxon>Bacteria</taxon>
        <taxon>Pseudomonadati</taxon>
        <taxon>Pseudomonadota</taxon>
        <taxon>Gammaproteobacteria</taxon>
        <taxon>Oceanospirillales</taxon>
        <taxon>Halomonadaceae</taxon>
        <taxon>Vreelandella</taxon>
    </lineage>
</organism>
<dbReference type="Proteomes" id="UP001254564">
    <property type="component" value="Unassembled WGS sequence"/>
</dbReference>
<dbReference type="EMBL" id="JARWAN010000001">
    <property type="protein sequence ID" value="MDR5897447.1"/>
    <property type="molecule type" value="Genomic_DNA"/>
</dbReference>
<accession>A0ABU1H1A7</accession>
<dbReference type="EC" id="3.6.1.31" evidence="10"/>
<dbReference type="NCBIfam" id="NF001611">
    <property type="entry name" value="PRK00400.1-3"/>
    <property type="match status" value="1"/>
</dbReference>
<sequence>MTHTASPNTSPSPASETVLEALADILKQRRDAAPEDSYVATLHHKGLNKILEKVGEEATETILSAKDAEGGDTTKQQALIAETADLWFHTLVMLSHLGMTHQDVLDELARRFGVSGHDEKAARHPR</sequence>
<keyword evidence="9 10" id="KW-0368">Histidine biosynthesis</keyword>
<evidence type="ECO:0000256" key="3">
    <source>
        <dbReference type="ARBA" id="ARBA00005204"/>
    </source>
</evidence>
<evidence type="ECO:0000256" key="9">
    <source>
        <dbReference type="ARBA" id="ARBA00023102"/>
    </source>
</evidence>
<keyword evidence="12" id="KW-1185">Reference proteome</keyword>
<evidence type="ECO:0000256" key="8">
    <source>
        <dbReference type="ARBA" id="ARBA00022840"/>
    </source>
</evidence>